<feature type="chain" id="PRO_5029486829" evidence="1">
    <location>
        <begin position="20"/>
        <end position="395"/>
    </location>
</feature>
<dbReference type="Gene3D" id="2.40.160.60">
    <property type="entry name" value="Outer membrane protein transport protein (OMPP1/FadL/TodX)"/>
    <property type="match status" value="1"/>
</dbReference>
<dbReference type="Proteomes" id="UP000490922">
    <property type="component" value="Unassembled WGS sequence"/>
</dbReference>
<accession>A0A7J5A7P1</accession>
<name>A0A7J5A7P1_9FLAO</name>
<reference evidence="3 4" key="1">
    <citation type="submission" date="2019-09" db="EMBL/GenBank/DDBJ databases">
        <title>Flavobacterium sp. nov., isolated from glacier ice.</title>
        <authorList>
            <person name="Liu Q."/>
        </authorList>
    </citation>
    <scope>NUCLEOTIDE SEQUENCE [LARGE SCALE GENOMIC DNA]</scope>
    <source>
        <strain evidence="3 4">NBRC 112527</strain>
    </source>
</reference>
<evidence type="ECO:0000256" key="1">
    <source>
        <dbReference type="SAM" id="SignalP"/>
    </source>
</evidence>
<dbReference type="NCBIfam" id="NF033709">
    <property type="entry name" value="PorV_fam"/>
    <property type="match status" value="1"/>
</dbReference>
<protein>
    <submittedName>
        <fullName evidence="3">Type IX secretion system outer membrane channel protein PorV</fullName>
    </submittedName>
</protein>
<dbReference type="InterPro" id="IPR045741">
    <property type="entry name" value="PorV"/>
</dbReference>
<dbReference type="Pfam" id="PF19572">
    <property type="entry name" value="PorV"/>
    <property type="match status" value="1"/>
</dbReference>
<gene>
    <name evidence="3" type="primary">porV</name>
    <name evidence="3" type="ORF">F6464_14150</name>
</gene>
<organism evidence="3 4">
    <name type="scientific">Flavobacterium luteum</name>
    <dbReference type="NCBI Taxonomy" id="2026654"/>
    <lineage>
        <taxon>Bacteria</taxon>
        <taxon>Pseudomonadati</taxon>
        <taxon>Bacteroidota</taxon>
        <taxon>Flavobacteriia</taxon>
        <taxon>Flavobacteriales</taxon>
        <taxon>Flavobacteriaceae</taxon>
        <taxon>Flavobacterium</taxon>
    </lineage>
</organism>
<proteinExistence type="predicted"/>
<dbReference type="AlphaFoldDB" id="A0A7J5A7P1"/>
<evidence type="ECO:0000259" key="2">
    <source>
        <dbReference type="Pfam" id="PF19572"/>
    </source>
</evidence>
<feature type="signal peptide" evidence="1">
    <location>
        <begin position="1"/>
        <end position="19"/>
    </location>
</feature>
<dbReference type="NCBIfam" id="NF033710">
    <property type="entry name" value="T9SS_OM_PorV"/>
    <property type="match status" value="1"/>
</dbReference>
<sequence length="395" mass="44175">MKKIATVLICLLIIPFSKAQERVITTGVPFLLVAGDARAAGMADNGVATSADVYSQQWNPAKYAFSLDKQGFSVSYTPYLVELVNDISLSQVTYFNKINEQSAFASSIRYFSLGEIELRNEAEDVPNVVKPSEFAIDLSYALKLSERFSMSVGGRFIRSNLQIPTEGKSSVAANSFAVDVSGFYQSEQTAFTDFDGRWRFGFNFQNMGPKINYDQTQDSTVGSNFLPSNMKIGGGFDFILDDYNKVGLNLEFNKLLVPTPQSADLNGDGEEDSNQEEIDLRNKNQIEYNKIGWTEGIFKSFGDAPDGLSEELKEFTYSVGAEYMYQDSFAFRLGYFNESPLKGARRFLSLGTGFTYNVIKIDVSYLFSASRVKNPLENTLRFSLSFAFGDKYDEY</sequence>
<dbReference type="RefSeq" id="WP_151108603.1">
    <property type="nucleotide sequence ID" value="NZ_WAEM01000014.1"/>
</dbReference>
<comment type="caution">
    <text evidence="3">The sequence shown here is derived from an EMBL/GenBank/DDBJ whole genome shotgun (WGS) entry which is preliminary data.</text>
</comment>
<dbReference type="EMBL" id="WAEM01000014">
    <property type="protein sequence ID" value="KAB1153580.1"/>
    <property type="molecule type" value="Genomic_DNA"/>
</dbReference>
<dbReference type="OrthoDB" id="9758448at2"/>
<feature type="domain" description="Type IX secretion system protein PorV" evidence="2">
    <location>
        <begin position="17"/>
        <end position="261"/>
    </location>
</feature>
<evidence type="ECO:0000313" key="3">
    <source>
        <dbReference type="EMBL" id="KAB1153580.1"/>
    </source>
</evidence>
<evidence type="ECO:0000313" key="4">
    <source>
        <dbReference type="Proteomes" id="UP000490922"/>
    </source>
</evidence>
<dbReference type="InterPro" id="IPR047799">
    <property type="entry name" value="T9SS_OM_PorV"/>
</dbReference>
<keyword evidence="4" id="KW-1185">Reference proteome</keyword>
<keyword evidence="1" id="KW-0732">Signal</keyword>